<evidence type="ECO:0000313" key="1">
    <source>
        <dbReference type="EMBL" id="PZV40460.1"/>
    </source>
</evidence>
<proteinExistence type="predicted"/>
<evidence type="ECO:0000313" key="2">
    <source>
        <dbReference type="Proteomes" id="UP000248616"/>
    </source>
</evidence>
<name>A0A2W7CAZ7_9HYPH</name>
<keyword evidence="2" id="KW-1185">Reference proteome</keyword>
<reference evidence="2" key="1">
    <citation type="submission" date="2017-03" db="EMBL/GenBank/DDBJ databases">
        <authorList>
            <person name="Safronova V.I."/>
            <person name="Sazanova A.L."/>
            <person name="Chirak E.R."/>
        </authorList>
    </citation>
    <scope>NUCLEOTIDE SEQUENCE [LARGE SCALE GENOMIC DNA]</scope>
    <source>
        <strain evidence="2">Ach-343</strain>
    </source>
</reference>
<accession>A0A2W7CAZ7</accession>
<dbReference type="EMBL" id="MZXV01000001">
    <property type="protein sequence ID" value="PZV40460.1"/>
    <property type="molecule type" value="Genomic_DNA"/>
</dbReference>
<dbReference type="Proteomes" id="UP000248616">
    <property type="component" value="Unassembled WGS sequence"/>
</dbReference>
<sequence>MNREVDELTADADAKQAVLGSLATLYPWMRPYYSRPVRDYASRLFEAPLQKAEPEIRRRALTKLLDTIRNAGKRNGLPIKAVSQICSDFEKRRVLQTGPHLFLLLEPEAYYTHILSLLGLSAHGCSSYVSYAVSTVSLVEKPRKGPGWFTVDGKPINVFGLSRSRMIGYSLLTGPASYQFELTPTEPNHEGDALTLLRILLPKTQFERPAHAIKAANLMLWPRLFGASFAFLQIDDEDIADLVADHLSDEDSWLRARLLEDPKLASNIIAQLDKLAAGPWSGWLARGTDFFWFYENGKRLPLRLIAGELVNPATGVKVARFTAPDILERLANRSLIPNLLLMFLVLSILPGVRALGGSYQPLYYPLMRYVVCRALQAAGVDEDLRQALATDDVPGAWGHRVIECDDDPFKRLLEGRTGGISGLVDRFGELPFSKACGSMSSFVTDPSWQELHRRLRERLIAPTNDEWAFS</sequence>
<protein>
    <submittedName>
        <fullName evidence="1">Uncharacterized protein</fullName>
    </submittedName>
</protein>
<dbReference type="AlphaFoldDB" id="A0A2W7CAZ7"/>
<comment type="caution">
    <text evidence="1">The sequence shown here is derived from an EMBL/GenBank/DDBJ whole genome shotgun (WGS) entry which is preliminary data.</text>
</comment>
<gene>
    <name evidence="1" type="ORF">B5V02_00025</name>
</gene>
<organism evidence="1 2">
    <name type="scientific">Mesorhizobium kowhaii</name>
    <dbReference type="NCBI Taxonomy" id="1300272"/>
    <lineage>
        <taxon>Bacteria</taxon>
        <taxon>Pseudomonadati</taxon>
        <taxon>Pseudomonadota</taxon>
        <taxon>Alphaproteobacteria</taxon>
        <taxon>Hyphomicrobiales</taxon>
        <taxon>Phyllobacteriaceae</taxon>
        <taxon>Mesorhizobium</taxon>
    </lineage>
</organism>